<dbReference type="NCBIfam" id="TIGR02734">
    <property type="entry name" value="crtI_fam"/>
    <property type="match status" value="1"/>
</dbReference>
<dbReference type="AlphaFoldDB" id="A0A9X1S0A2"/>
<sequence>MPARGLGREDDVRRTRRPHRLGPGGDPHAHAGERSDIRQGPHPGARPGHEGGWSVRTGRGARGRRAARPASRVIVIGGGVSGLATACLLARDGHRVTVLEKNPDLGGRAGAWEQDGFTFDTGPSWYLMPEVFEHFYRMLGTTTAEQLDLVPLQPGYRVYGEPRHNDPQAPVDVSTGVDATGALFESRERGAGIRARRYLASASKTYRAAVRSFLYNPFSSWRDFASPAVLASVPAVVPLLSRSLWSFVARRFRDPMLRKILGYPAVFLGTSPFDAPALYHLMSHMDLVDGVQHPRGGFRAFVASLTALARENGVEILTGNDVTAIISEDGRARAVEVERCGRTQRLEADIIVSAIDEHHTETVLLAPSDRSYPAGRWDAQVSGPGAVLVMLGIDGPLPELLHHTLFFSDDWHDNFDAIFGASPRVPQTPSIYVCRPSATDDDVAPAGAENLFVLVPLPPDVGIGHGGIGTEGDTAVNAVADAAIAQIAEWAGIPDLASRIVVRRTVGPADFAAQFNSFRGSALGPAHTLAQSAFFRGVTRSRRVDGLFYTGATTVPGVGLPMCLISAELVLKHVRGDHGPGPLATPAEPGTSGAEVR</sequence>
<feature type="compositionally biased region" description="Basic and acidic residues" evidence="5">
    <location>
        <begin position="27"/>
        <end position="39"/>
    </location>
</feature>
<evidence type="ECO:0000256" key="2">
    <source>
        <dbReference type="ARBA" id="ARBA00022746"/>
    </source>
</evidence>
<dbReference type="PANTHER" id="PTHR43734">
    <property type="entry name" value="PHYTOENE DESATURASE"/>
    <property type="match status" value="1"/>
</dbReference>
<accession>A0A9X1S0A2</accession>
<proteinExistence type="inferred from homology"/>
<comment type="caution">
    <text evidence="7">The sequence shown here is derived from an EMBL/GenBank/DDBJ whole genome shotgun (WGS) entry which is preliminary data.</text>
</comment>
<evidence type="ECO:0000259" key="6">
    <source>
        <dbReference type="Pfam" id="PF01593"/>
    </source>
</evidence>
<dbReference type="Pfam" id="PF01593">
    <property type="entry name" value="Amino_oxidase"/>
    <property type="match status" value="1"/>
</dbReference>
<dbReference type="InterPro" id="IPR036188">
    <property type="entry name" value="FAD/NAD-bd_sf"/>
</dbReference>
<dbReference type="GO" id="GO:0016491">
    <property type="term" value="F:oxidoreductase activity"/>
    <property type="evidence" value="ECO:0007669"/>
    <property type="project" value="UniProtKB-KW"/>
</dbReference>
<evidence type="ECO:0000313" key="8">
    <source>
        <dbReference type="Proteomes" id="UP001139289"/>
    </source>
</evidence>
<dbReference type="Proteomes" id="UP001139289">
    <property type="component" value="Unassembled WGS sequence"/>
</dbReference>
<evidence type="ECO:0000256" key="5">
    <source>
        <dbReference type="SAM" id="MobiDB-lite"/>
    </source>
</evidence>
<evidence type="ECO:0000313" key="7">
    <source>
        <dbReference type="EMBL" id="MCC2028498.1"/>
    </source>
</evidence>
<comment type="pathway">
    <text evidence="1 4">Carotenoid biosynthesis.</text>
</comment>
<dbReference type="Gene3D" id="3.50.50.60">
    <property type="entry name" value="FAD/NAD(P)-binding domain"/>
    <property type="match status" value="2"/>
</dbReference>
<feature type="region of interest" description="Disordered" evidence="5">
    <location>
        <begin position="1"/>
        <end position="68"/>
    </location>
</feature>
<dbReference type="EMBL" id="JAGTTM010000001">
    <property type="protein sequence ID" value="MCC2028498.1"/>
    <property type="molecule type" value="Genomic_DNA"/>
</dbReference>
<name>A0A9X1S0A2_9MICO</name>
<evidence type="ECO:0000256" key="3">
    <source>
        <dbReference type="ARBA" id="ARBA00023002"/>
    </source>
</evidence>
<dbReference type="SUPFAM" id="SSF51905">
    <property type="entry name" value="FAD/NAD(P)-binding domain"/>
    <property type="match status" value="1"/>
</dbReference>
<dbReference type="InterPro" id="IPR014105">
    <property type="entry name" value="Carotenoid/retinoid_OxRdtase"/>
</dbReference>
<keyword evidence="8" id="KW-1185">Reference proteome</keyword>
<reference evidence="7" key="1">
    <citation type="submission" date="2021-04" db="EMBL/GenBank/DDBJ databases">
        <title>Microbacterium tenobrionis sp. nov. and Microbacterium allomyrinae sp. nov., isolated from larvae of Tenobrio molitor and Allomyrina dichotoma, respectively.</title>
        <authorList>
            <person name="Lee S.D."/>
        </authorList>
    </citation>
    <scope>NUCLEOTIDE SEQUENCE</scope>
    <source>
        <strain evidence="7">YMB-B2</strain>
    </source>
</reference>
<evidence type="ECO:0000256" key="4">
    <source>
        <dbReference type="RuleBase" id="RU362075"/>
    </source>
</evidence>
<feature type="compositionally biased region" description="Basic and acidic residues" evidence="5">
    <location>
        <begin position="1"/>
        <end position="13"/>
    </location>
</feature>
<dbReference type="PANTHER" id="PTHR43734:SF1">
    <property type="entry name" value="PHYTOENE DESATURASE"/>
    <property type="match status" value="1"/>
</dbReference>
<comment type="similarity">
    <text evidence="4">Belongs to the carotenoid/retinoid oxidoreductase family.</text>
</comment>
<evidence type="ECO:0000256" key="1">
    <source>
        <dbReference type="ARBA" id="ARBA00004829"/>
    </source>
</evidence>
<dbReference type="InterPro" id="IPR002937">
    <property type="entry name" value="Amino_oxidase"/>
</dbReference>
<keyword evidence="2 4" id="KW-0125">Carotenoid biosynthesis</keyword>
<dbReference type="PRINTS" id="PR00419">
    <property type="entry name" value="ADXRDTASE"/>
</dbReference>
<dbReference type="GO" id="GO:0016117">
    <property type="term" value="P:carotenoid biosynthetic process"/>
    <property type="evidence" value="ECO:0007669"/>
    <property type="project" value="UniProtKB-KW"/>
</dbReference>
<protein>
    <submittedName>
        <fullName evidence="7">Phytoene desaturase</fullName>
    </submittedName>
</protein>
<keyword evidence="3 4" id="KW-0560">Oxidoreductase</keyword>
<gene>
    <name evidence="7" type="primary">crtI</name>
    <name evidence="7" type="ORF">KEC56_02995</name>
</gene>
<feature type="domain" description="Amine oxidase" evidence="6">
    <location>
        <begin position="80"/>
        <end position="568"/>
    </location>
</feature>
<organism evidence="7 8">
    <name type="scientific">Microbacterium tenebrionis</name>
    <dbReference type="NCBI Taxonomy" id="2830665"/>
    <lineage>
        <taxon>Bacteria</taxon>
        <taxon>Bacillati</taxon>
        <taxon>Actinomycetota</taxon>
        <taxon>Actinomycetes</taxon>
        <taxon>Micrococcales</taxon>
        <taxon>Microbacteriaceae</taxon>
        <taxon>Microbacterium</taxon>
    </lineage>
</organism>